<evidence type="ECO:0000313" key="5">
    <source>
        <dbReference type="Proteomes" id="UP000193144"/>
    </source>
</evidence>
<proteinExistence type="predicted"/>
<evidence type="ECO:0000313" key="4">
    <source>
        <dbReference type="EMBL" id="ORX96035.1"/>
    </source>
</evidence>
<evidence type="ECO:0000256" key="1">
    <source>
        <dbReference type="SAM" id="MobiDB-lite"/>
    </source>
</evidence>
<dbReference type="AlphaFoldDB" id="A0A1Y1YDL7"/>
<dbReference type="OrthoDB" id="5415592at2759"/>
<evidence type="ECO:0000256" key="2">
    <source>
        <dbReference type="SAM" id="SignalP"/>
    </source>
</evidence>
<reference evidence="4 5" key="1">
    <citation type="submission" date="2016-07" db="EMBL/GenBank/DDBJ databases">
        <title>Pervasive Adenine N6-methylation of Active Genes in Fungi.</title>
        <authorList>
            <consortium name="DOE Joint Genome Institute"/>
            <person name="Mondo S.J."/>
            <person name="Dannebaum R.O."/>
            <person name="Kuo R.C."/>
            <person name="Labutti K."/>
            <person name="Haridas S."/>
            <person name="Kuo A."/>
            <person name="Salamov A."/>
            <person name="Ahrendt S.R."/>
            <person name="Lipzen A."/>
            <person name="Sullivan W."/>
            <person name="Andreopoulos W.B."/>
            <person name="Clum A."/>
            <person name="Lindquist E."/>
            <person name="Daum C."/>
            <person name="Ramamoorthy G.K."/>
            <person name="Gryganskyi A."/>
            <person name="Culley D."/>
            <person name="Magnuson J.K."/>
            <person name="James T.Y."/>
            <person name="O'Malley M.A."/>
            <person name="Stajich J.E."/>
            <person name="Spatafora J.W."/>
            <person name="Visel A."/>
            <person name="Grigoriev I.V."/>
        </authorList>
    </citation>
    <scope>NUCLEOTIDE SEQUENCE [LARGE SCALE GENOMIC DNA]</scope>
    <source>
        <strain evidence="4 5">CBS 115471</strain>
    </source>
</reference>
<protein>
    <recommendedName>
        <fullName evidence="3">Cell wall mannoprotein PIR1-like C-terminal domain-containing protein</fullName>
    </recommendedName>
</protein>
<dbReference type="Proteomes" id="UP000193144">
    <property type="component" value="Unassembled WGS sequence"/>
</dbReference>
<feature type="signal peptide" evidence="2">
    <location>
        <begin position="1"/>
        <end position="16"/>
    </location>
</feature>
<dbReference type="PANTHER" id="PTHR47254:SF2">
    <property type="entry name" value="COVALENTLY-LINKED CELL WALL PROTEIN"/>
    <property type="match status" value="1"/>
</dbReference>
<dbReference type="PANTHER" id="PTHR47254">
    <property type="entry name" value="CELL WALL MANNOPROTEIN CIS3-RELATED"/>
    <property type="match status" value="1"/>
</dbReference>
<organism evidence="4 5">
    <name type="scientific">Clohesyomyces aquaticus</name>
    <dbReference type="NCBI Taxonomy" id="1231657"/>
    <lineage>
        <taxon>Eukaryota</taxon>
        <taxon>Fungi</taxon>
        <taxon>Dikarya</taxon>
        <taxon>Ascomycota</taxon>
        <taxon>Pezizomycotina</taxon>
        <taxon>Dothideomycetes</taxon>
        <taxon>Pleosporomycetidae</taxon>
        <taxon>Pleosporales</taxon>
        <taxon>Lindgomycetaceae</taxon>
        <taxon>Clohesyomyces</taxon>
    </lineage>
</organism>
<name>A0A1Y1YDL7_9PLEO</name>
<feature type="compositionally biased region" description="Polar residues" evidence="1">
    <location>
        <begin position="279"/>
        <end position="295"/>
    </location>
</feature>
<dbReference type="EMBL" id="MCFA01000265">
    <property type="protein sequence ID" value="ORX96035.1"/>
    <property type="molecule type" value="Genomic_DNA"/>
</dbReference>
<dbReference type="STRING" id="1231657.A0A1Y1YDL7"/>
<feature type="compositionally biased region" description="Polar residues" evidence="1">
    <location>
        <begin position="160"/>
        <end position="170"/>
    </location>
</feature>
<gene>
    <name evidence="4" type="ORF">BCR34DRAFT_186596</name>
</gene>
<dbReference type="Pfam" id="PF22799">
    <property type="entry name" value="PIR1-like_C"/>
    <property type="match status" value="1"/>
</dbReference>
<feature type="region of interest" description="Disordered" evidence="1">
    <location>
        <begin position="160"/>
        <end position="302"/>
    </location>
</feature>
<feature type="chain" id="PRO_5012643743" description="Cell wall mannoprotein PIR1-like C-terminal domain-containing protein" evidence="2">
    <location>
        <begin position="17"/>
        <end position="332"/>
    </location>
</feature>
<feature type="compositionally biased region" description="Polar residues" evidence="1">
    <location>
        <begin position="213"/>
        <end position="223"/>
    </location>
</feature>
<keyword evidence="5" id="KW-1185">Reference proteome</keyword>
<comment type="caution">
    <text evidence="4">The sequence shown here is derived from an EMBL/GenBank/DDBJ whole genome shotgun (WGS) entry which is preliminary data.</text>
</comment>
<keyword evidence="2" id="KW-0732">Signal</keyword>
<feature type="compositionally biased region" description="Pro residues" evidence="1">
    <location>
        <begin position="226"/>
        <end position="257"/>
    </location>
</feature>
<dbReference type="GO" id="GO:0009277">
    <property type="term" value="C:fungal-type cell wall"/>
    <property type="evidence" value="ECO:0007669"/>
    <property type="project" value="TreeGrafter"/>
</dbReference>
<feature type="compositionally biased region" description="Polar residues" evidence="1">
    <location>
        <begin position="177"/>
        <end position="205"/>
    </location>
</feature>
<accession>A0A1Y1YDL7</accession>
<evidence type="ECO:0000259" key="3">
    <source>
        <dbReference type="Pfam" id="PF22799"/>
    </source>
</evidence>
<dbReference type="GO" id="GO:0005199">
    <property type="term" value="F:structural constituent of cell wall"/>
    <property type="evidence" value="ECO:0007669"/>
    <property type="project" value="TreeGrafter"/>
</dbReference>
<feature type="domain" description="Cell wall mannoprotein PIR1-like C-terminal" evidence="3">
    <location>
        <begin position="76"/>
        <end position="149"/>
    </location>
</feature>
<sequence>MKNTFVALALAASALASPKPQAVTSAIVPASSAPAGCSPSHDGQFTISVVNVTKSAKRSDEKRQLSGILTLSLAGGILKDQAGRTGYVASNYQFQFDSPPQAGALVTAGFSYCSNNTLALGGMAIWYQCWSGGFFNLYDRKWADHCVPIYLVTGANSAPATQLSDGQPNAPTKAPTPISQLSDGQPQNPTKGPVISQLTDGQPQVPTGLPKISQLSDDNQPQVPTAAPPPPASTPPAPPASAPPAPPASAPAVPPPVSQLSDGQPQAPPKPTGGAPLVSQLSDGQPQAAPATTSLAVGGSATSAPAQFTGAAATAAPMYAYVGGLLGLAALL</sequence>
<dbReference type="InterPro" id="IPR054508">
    <property type="entry name" value="PIR1-like_C"/>
</dbReference>
<dbReference type="GO" id="GO:0031505">
    <property type="term" value="P:fungal-type cell wall organization"/>
    <property type="evidence" value="ECO:0007669"/>
    <property type="project" value="TreeGrafter"/>
</dbReference>
<dbReference type="InterPro" id="IPR051153">
    <property type="entry name" value="Yeast_CWMannoprotein_PIR"/>
</dbReference>